<proteinExistence type="predicted"/>
<dbReference type="Proteomes" id="UP000036356">
    <property type="component" value="Unassembled WGS sequence"/>
</dbReference>
<name>A0A0J1FQS8_9FIRM</name>
<dbReference type="AlphaFoldDB" id="A0A0J1FQS8"/>
<feature type="transmembrane region" description="Helical" evidence="2">
    <location>
        <begin position="12"/>
        <end position="31"/>
    </location>
</feature>
<dbReference type="InterPro" id="IPR024623">
    <property type="entry name" value="YtxH"/>
</dbReference>
<organism evidence="3 4">
    <name type="scientific">Desulfosporosinus acididurans</name>
    <dbReference type="NCBI Taxonomy" id="476652"/>
    <lineage>
        <taxon>Bacteria</taxon>
        <taxon>Bacillati</taxon>
        <taxon>Bacillota</taxon>
        <taxon>Clostridia</taxon>
        <taxon>Eubacteriales</taxon>
        <taxon>Desulfitobacteriaceae</taxon>
        <taxon>Desulfosporosinus</taxon>
    </lineage>
</organism>
<feature type="region of interest" description="Disordered" evidence="1">
    <location>
        <begin position="106"/>
        <end position="142"/>
    </location>
</feature>
<sequence>MPEGKKTASIGSVAIAALVGGVAGAFVGLMVSPKSGEALRKDIQTKAGNLAEQVQDCTVQQTEALKETGSNLLDKGKKIKEDLQVLWQDLKPKKLNSIDIARSSAVDVQVDSESESEAEDVTYSSESPTVETSIQDDIDTLP</sequence>
<evidence type="ECO:0000313" key="4">
    <source>
        <dbReference type="Proteomes" id="UP000036356"/>
    </source>
</evidence>
<dbReference type="RefSeq" id="WP_053006443.1">
    <property type="nucleotide sequence ID" value="NZ_LDZY01000009.1"/>
</dbReference>
<dbReference type="EMBL" id="LDZY01000009">
    <property type="protein sequence ID" value="KLU65333.1"/>
    <property type="molecule type" value="Genomic_DNA"/>
</dbReference>
<reference evidence="3 4" key="1">
    <citation type="submission" date="2015-06" db="EMBL/GenBank/DDBJ databases">
        <title>Draft genome of the moderately acidophilic sulfate reducer Candidatus Desulfosporosinus acididurans strain M1.</title>
        <authorList>
            <person name="Poehlein A."/>
            <person name="Petzsch P."/>
            <person name="Johnson B.D."/>
            <person name="Schloemann M."/>
            <person name="Daniel R."/>
            <person name="Muehling M."/>
        </authorList>
    </citation>
    <scope>NUCLEOTIDE SEQUENCE [LARGE SCALE GENOMIC DNA]</scope>
    <source>
        <strain evidence="3 4">M1</strain>
    </source>
</reference>
<keyword evidence="4" id="KW-1185">Reference proteome</keyword>
<feature type="compositionally biased region" description="Acidic residues" evidence="1">
    <location>
        <begin position="110"/>
        <end position="120"/>
    </location>
</feature>
<keyword evidence="2" id="KW-0472">Membrane</keyword>
<gene>
    <name evidence="3" type="ORF">DEAC_c28850</name>
</gene>
<evidence type="ECO:0000313" key="3">
    <source>
        <dbReference type="EMBL" id="KLU65333.1"/>
    </source>
</evidence>
<comment type="caution">
    <text evidence="3">The sequence shown here is derived from an EMBL/GenBank/DDBJ whole genome shotgun (WGS) entry which is preliminary data.</text>
</comment>
<keyword evidence="2" id="KW-1133">Transmembrane helix</keyword>
<evidence type="ECO:0000256" key="2">
    <source>
        <dbReference type="SAM" id="Phobius"/>
    </source>
</evidence>
<evidence type="ECO:0000256" key="1">
    <source>
        <dbReference type="SAM" id="MobiDB-lite"/>
    </source>
</evidence>
<dbReference type="PATRIC" id="fig|476652.3.peg.3034"/>
<protein>
    <submittedName>
        <fullName evidence="3">YtxH-like protein</fullName>
    </submittedName>
</protein>
<keyword evidence="2" id="KW-0812">Transmembrane</keyword>
<feature type="compositionally biased region" description="Polar residues" evidence="1">
    <location>
        <begin position="122"/>
        <end position="133"/>
    </location>
</feature>
<accession>A0A0J1FQS8</accession>
<dbReference type="Pfam" id="PF12732">
    <property type="entry name" value="YtxH"/>
    <property type="match status" value="1"/>
</dbReference>